<feature type="transmembrane region" description="Helical" evidence="4">
    <location>
        <begin position="6"/>
        <end position="24"/>
    </location>
</feature>
<gene>
    <name evidence="6" type="ORF">BED47_14260</name>
</gene>
<sequence>MEEKKWSIILSVLFLLFVYVLIHFEINARNIENSVQKLQDREVEPKKKLHFVLISQEFDNPYWRKVQEGADVAAEKYGVNVEYIGPLRTSPEEQIKLLEKAIASQVDGIIVQSLDENTFSPVINKAVTQHIPVITIDTDAPKSKRIAYVGTNNFSAGEQLGRVVVEETNGVGKIGVIIGSEKSESQQARLNGFLSIVKKHPKLVVKDIESSNISIIQAKLQTESMLRNNKDISVMVGTSALDAIGILNASKNLKLNQVEIFGFDNIEGTLQAVQDDSIKATVIQKPYEMGFQSVGLLIDWLHGKVINKENFTPTEVVTKETLIRRRNVEN</sequence>
<evidence type="ECO:0000259" key="5">
    <source>
        <dbReference type="Pfam" id="PF13407"/>
    </source>
</evidence>
<reference evidence="6 7" key="1">
    <citation type="submission" date="2016-07" db="EMBL/GenBank/DDBJ databases">
        <authorList>
            <person name="Townsley L."/>
            <person name="Shank E.A."/>
        </authorList>
    </citation>
    <scope>NUCLEOTIDE SEQUENCE [LARGE SCALE GENOMIC DNA]</scope>
    <source>
        <strain evidence="6 7">CH01</strain>
    </source>
</reference>
<keyword evidence="4" id="KW-0472">Membrane</keyword>
<dbReference type="InterPro" id="IPR028082">
    <property type="entry name" value="Peripla_BP_I"/>
</dbReference>
<name>A0ABX2ZNG1_9BACI</name>
<dbReference type="InterPro" id="IPR025997">
    <property type="entry name" value="SBP_2_dom"/>
</dbReference>
<dbReference type="CDD" id="cd06314">
    <property type="entry name" value="PBP1_tmGBP"/>
    <property type="match status" value="1"/>
</dbReference>
<protein>
    <submittedName>
        <fullName evidence="6">Sugar ABC transporter substrate-binding protein</fullName>
    </submittedName>
</protein>
<comment type="subcellular location">
    <subcellularLocation>
        <location evidence="1">Cell envelope</location>
    </subcellularLocation>
</comment>
<comment type="similarity">
    <text evidence="2">Belongs to the bacterial solute-binding protein 2 family.</text>
</comment>
<evidence type="ECO:0000256" key="4">
    <source>
        <dbReference type="SAM" id="Phobius"/>
    </source>
</evidence>
<evidence type="ECO:0000256" key="1">
    <source>
        <dbReference type="ARBA" id="ARBA00004196"/>
    </source>
</evidence>
<evidence type="ECO:0000313" key="6">
    <source>
        <dbReference type="EMBL" id="ODG90024.1"/>
    </source>
</evidence>
<dbReference type="Pfam" id="PF13407">
    <property type="entry name" value="Peripla_BP_4"/>
    <property type="match status" value="1"/>
</dbReference>
<evidence type="ECO:0000313" key="7">
    <source>
        <dbReference type="Proteomes" id="UP000094580"/>
    </source>
</evidence>
<dbReference type="Proteomes" id="UP000094580">
    <property type="component" value="Unassembled WGS sequence"/>
</dbReference>
<comment type="caution">
    <text evidence="6">The sequence shown here is derived from an EMBL/GenBank/DDBJ whole genome shotgun (WGS) entry which is preliminary data.</text>
</comment>
<organism evidence="6 7">
    <name type="scientific">Gottfriedia luciferensis</name>
    <dbReference type="NCBI Taxonomy" id="178774"/>
    <lineage>
        <taxon>Bacteria</taxon>
        <taxon>Bacillati</taxon>
        <taxon>Bacillota</taxon>
        <taxon>Bacilli</taxon>
        <taxon>Bacillales</taxon>
        <taxon>Bacillaceae</taxon>
        <taxon>Gottfriedia</taxon>
    </lineage>
</organism>
<dbReference type="EMBL" id="MDKC01000036">
    <property type="protein sequence ID" value="ODG90024.1"/>
    <property type="molecule type" value="Genomic_DNA"/>
</dbReference>
<feature type="domain" description="Periplasmic binding protein" evidence="5">
    <location>
        <begin position="51"/>
        <end position="304"/>
    </location>
</feature>
<accession>A0ABX2ZNG1</accession>
<dbReference type="PANTHER" id="PTHR46847:SF1">
    <property type="entry name" value="D-ALLOSE-BINDING PERIPLASMIC PROTEIN-RELATED"/>
    <property type="match status" value="1"/>
</dbReference>
<dbReference type="Gene3D" id="3.40.50.2300">
    <property type="match status" value="2"/>
</dbReference>
<dbReference type="RefSeq" id="WP_069035353.1">
    <property type="nucleotide sequence ID" value="NZ_MDKC01000036.1"/>
</dbReference>
<dbReference type="PANTHER" id="PTHR46847">
    <property type="entry name" value="D-ALLOSE-BINDING PERIPLASMIC PROTEIN-RELATED"/>
    <property type="match status" value="1"/>
</dbReference>
<dbReference type="SUPFAM" id="SSF53822">
    <property type="entry name" value="Periplasmic binding protein-like I"/>
    <property type="match status" value="1"/>
</dbReference>
<keyword evidence="4" id="KW-0812">Transmembrane</keyword>
<keyword evidence="7" id="KW-1185">Reference proteome</keyword>
<keyword evidence="3" id="KW-0732">Signal</keyword>
<proteinExistence type="inferred from homology"/>
<evidence type="ECO:0000256" key="3">
    <source>
        <dbReference type="ARBA" id="ARBA00022729"/>
    </source>
</evidence>
<keyword evidence="4" id="KW-1133">Transmembrane helix</keyword>
<evidence type="ECO:0000256" key="2">
    <source>
        <dbReference type="ARBA" id="ARBA00007639"/>
    </source>
</evidence>